<dbReference type="AlphaFoldDB" id="A0A813FVJ4"/>
<dbReference type="Proteomes" id="UP000654075">
    <property type="component" value="Unassembled WGS sequence"/>
</dbReference>
<dbReference type="SMART" id="SM00015">
    <property type="entry name" value="IQ"/>
    <property type="match status" value="2"/>
</dbReference>
<evidence type="ECO:0000256" key="1">
    <source>
        <dbReference type="PROSITE-ProRule" id="PRU00024"/>
    </source>
</evidence>
<name>A0A813FVJ4_POLGL</name>
<comment type="caution">
    <text evidence="3">The sequence shown here is derived from an EMBL/GenBank/DDBJ whole genome shotgun (WGS) entry which is preliminary data.</text>
</comment>
<dbReference type="PROSITE" id="PS50096">
    <property type="entry name" value="IQ"/>
    <property type="match status" value="2"/>
</dbReference>
<evidence type="ECO:0000313" key="3">
    <source>
        <dbReference type="EMBL" id="CAE8614666.1"/>
    </source>
</evidence>
<dbReference type="PROSITE" id="PS50119">
    <property type="entry name" value="ZF_BBOX"/>
    <property type="match status" value="1"/>
</dbReference>
<dbReference type="InterPro" id="IPR000315">
    <property type="entry name" value="Znf_B-box"/>
</dbReference>
<dbReference type="EMBL" id="CAJNNV010025466">
    <property type="protein sequence ID" value="CAE8614666.1"/>
    <property type="molecule type" value="Genomic_DNA"/>
</dbReference>
<evidence type="ECO:0000313" key="5">
    <source>
        <dbReference type="Proteomes" id="UP000654075"/>
    </source>
</evidence>
<dbReference type="InterPro" id="IPR038446">
    <property type="entry name" value="CEBP_ZZ_sf"/>
</dbReference>
<dbReference type="GO" id="GO:0008270">
    <property type="term" value="F:zinc ion binding"/>
    <property type="evidence" value="ECO:0007669"/>
    <property type="project" value="UniProtKB-KW"/>
</dbReference>
<keyword evidence="5" id="KW-1185">Reference proteome</keyword>
<reference evidence="3" key="1">
    <citation type="submission" date="2021-02" db="EMBL/GenBank/DDBJ databases">
        <authorList>
            <person name="Dougan E. K."/>
            <person name="Rhodes N."/>
            <person name="Thang M."/>
            <person name="Chan C."/>
        </authorList>
    </citation>
    <scope>NUCLEOTIDE SEQUENCE</scope>
</reference>
<dbReference type="InterPro" id="IPR000048">
    <property type="entry name" value="IQ_motif_EF-hand-BS"/>
</dbReference>
<gene>
    <name evidence="3" type="ORF">PGLA1383_LOCUS32387</name>
    <name evidence="4" type="ORF">PGLA1383_LOCUS56000</name>
</gene>
<accession>A0A813FVJ4</accession>
<sequence>MDGSTQRPVFGGEAERIGTRLDQATDEFLKETKSCSALQIPPGQDQLTAMEFVNYLGINLQLEPELAWVAREMLAAPMPPQASMKVSKAGVVYFHDTVNDYYTIEHPLTQRYLKVLERQRLDLLCLRTKPSVNGLLFSQPDMLFHRQFRNLQIPCQSCGVMQSTLKCNQCLMSFCQSCADSLHKNALGPRKNHTFLTTACGSLCSTCAVKKPQVFCANCEDYFCFKCFEDMHRRGNRLQHKSMLVSVSDGDVIEPQKRCEECEDRPAAFACDYCLDNYCVQCFWKCHFNGHRRQHTASKVAVVPMCNQCQNVRATIFSEQTQELMCTECFTMLHAKGNRMLHLFMDSMDLLVLLERLDPAFQEHMRRARPRVLWALSQLQGWVKGIEARRSFRKRKDVVLQIQRRWRGVLTRRRLLGMLHMHKWRRRQVNSYFLPKTAAERRSVKQKCSAMLAAKDVTTKAVNSSLRELRDTILQTASADPLEDENRTRETVQDIGTADGFGATTTGFPGAAQTLPSGISPYTNYEGSTRFNGALAATGPITMGGAGRSADLSNKDIRKVRDTTLRQITRLD</sequence>
<proteinExistence type="predicted"/>
<dbReference type="CDD" id="cd19757">
    <property type="entry name" value="Bbox1"/>
    <property type="match status" value="1"/>
</dbReference>
<keyword evidence="1" id="KW-0862">Zinc</keyword>
<dbReference type="OrthoDB" id="1740265at2759"/>
<organism evidence="3 5">
    <name type="scientific">Polarella glacialis</name>
    <name type="common">Dinoflagellate</name>
    <dbReference type="NCBI Taxonomy" id="89957"/>
    <lineage>
        <taxon>Eukaryota</taxon>
        <taxon>Sar</taxon>
        <taxon>Alveolata</taxon>
        <taxon>Dinophyceae</taxon>
        <taxon>Suessiales</taxon>
        <taxon>Suessiaceae</taxon>
        <taxon>Polarella</taxon>
    </lineage>
</organism>
<feature type="domain" description="B box-type" evidence="2">
    <location>
        <begin position="203"/>
        <end position="245"/>
    </location>
</feature>
<keyword evidence="1" id="KW-0479">Metal-binding</keyword>
<evidence type="ECO:0000259" key="2">
    <source>
        <dbReference type="PROSITE" id="PS50119"/>
    </source>
</evidence>
<keyword evidence="1" id="KW-0863">Zinc-finger</keyword>
<dbReference type="Gene3D" id="4.10.640.40">
    <property type="entry name" value="Cytoplasmic polyadenylation element-binding protein, ZZ domain"/>
    <property type="match status" value="1"/>
</dbReference>
<protein>
    <recommendedName>
        <fullName evidence="2">B box-type domain-containing protein</fullName>
    </recommendedName>
</protein>
<evidence type="ECO:0000313" key="4">
    <source>
        <dbReference type="EMBL" id="CAE8641330.1"/>
    </source>
</evidence>
<dbReference type="EMBL" id="CAJNNV010032879">
    <property type="protein sequence ID" value="CAE8641330.1"/>
    <property type="molecule type" value="Genomic_DNA"/>
</dbReference>